<keyword evidence="7 10" id="KW-0472">Membrane</keyword>
<keyword evidence="13" id="KW-1185">Reference proteome</keyword>
<feature type="transmembrane region" description="Helical" evidence="10">
    <location>
        <begin position="95"/>
        <end position="113"/>
    </location>
</feature>
<dbReference type="RefSeq" id="WP_183319229.1">
    <property type="nucleotide sequence ID" value="NZ_JACHVQ010000001.1"/>
</dbReference>
<dbReference type="Proteomes" id="UP000559182">
    <property type="component" value="Unassembled WGS sequence"/>
</dbReference>
<evidence type="ECO:0000256" key="6">
    <source>
        <dbReference type="ARBA" id="ARBA00023002"/>
    </source>
</evidence>
<keyword evidence="6" id="KW-0560">Oxidoreductase</keyword>
<evidence type="ECO:0000256" key="2">
    <source>
        <dbReference type="ARBA" id="ARBA00006214"/>
    </source>
</evidence>
<dbReference type="EMBL" id="JACHVQ010000001">
    <property type="protein sequence ID" value="MBB2890888.1"/>
    <property type="molecule type" value="Genomic_DNA"/>
</dbReference>
<evidence type="ECO:0000256" key="5">
    <source>
        <dbReference type="ARBA" id="ARBA00022989"/>
    </source>
</evidence>
<evidence type="ECO:0000256" key="10">
    <source>
        <dbReference type="SAM" id="Phobius"/>
    </source>
</evidence>
<protein>
    <submittedName>
        <fullName evidence="12">Putative membrane protein</fullName>
    </submittedName>
</protein>
<keyword evidence="4" id="KW-0874">Quinone</keyword>
<feature type="transmembrane region" description="Helical" evidence="10">
    <location>
        <begin position="61"/>
        <end position="83"/>
    </location>
</feature>
<evidence type="ECO:0000256" key="3">
    <source>
        <dbReference type="ARBA" id="ARBA00022692"/>
    </source>
</evidence>
<comment type="caution">
    <text evidence="12">The sequence shown here is derived from an EMBL/GenBank/DDBJ whole genome shotgun (WGS) entry which is preliminary data.</text>
</comment>
<dbReference type="Pfam" id="PF07884">
    <property type="entry name" value="VKOR"/>
    <property type="match status" value="1"/>
</dbReference>
<dbReference type="InterPro" id="IPR012932">
    <property type="entry name" value="VKOR"/>
</dbReference>
<keyword evidence="8" id="KW-1015">Disulfide bond</keyword>
<name>A0A839MZN6_9MICO</name>
<dbReference type="PANTHER" id="PTHR34573">
    <property type="entry name" value="VKC DOMAIN-CONTAINING PROTEIN"/>
    <property type="match status" value="1"/>
</dbReference>
<keyword evidence="9" id="KW-0676">Redox-active center</keyword>
<evidence type="ECO:0000256" key="8">
    <source>
        <dbReference type="ARBA" id="ARBA00023157"/>
    </source>
</evidence>
<reference evidence="12 13" key="1">
    <citation type="submission" date="2020-08" db="EMBL/GenBank/DDBJ databases">
        <title>Sequencing the genomes of 1000 actinobacteria strains.</title>
        <authorList>
            <person name="Klenk H.-P."/>
        </authorList>
    </citation>
    <scope>NUCLEOTIDE SEQUENCE [LARGE SCALE GENOMIC DNA]</scope>
    <source>
        <strain evidence="12 13">DSM 105369</strain>
    </source>
</reference>
<dbReference type="GO" id="GO:0048038">
    <property type="term" value="F:quinone binding"/>
    <property type="evidence" value="ECO:0007669"/>
    <property type="project" value="UniProtKB-KW"/>
</dbReference>
<evidence type="ECO:0000256" key="7">
    <source>
        <dbReference type="ARBA" id="ARBA00023136"/>
    </source>
</evidence>
<feature type="domain" description="Vitamin K epoxide reductase" evidence="11">
    <location>
        <begin position="8"/>
        <end position="144"/>
    </location>
</feature>
<dbReference type="Gene3D" id="1.20.1440.130">
    <property type="entry name" value="VKOR domain"/>
    <property type="match status" value="1"/>
</dbReference>
<accession>A0A839MZN6</accession>
<dbReference type="InterPro" id="IPR038354">
    <property type="entry name" value="VKOR_sf"/>
</dbReference>
<organism evidence="12 13">
    <name type="scientific">Flexivirga oryzae</name>
    <dbReference type="NCBI Taxonomy" id="1794944"/>
    <lineage>
        <taxon>Bacteria</taxon>
        <taxon>Bacillati</taxon>
        <taxon>Actinomycetota</taxon>
        <taxon>Actinomycetes</taxon>
        <taxon>Micrococcales</taxon>
        <taxon>Dermacoccaceae</taxon>
        <taxon>Flexivirga</taxon>
    </lineage>
</organism>
<dbReference type="GO" id="GO:0016020">
    <property type="term" value="C:membrane"/>
    <property type="evidence" value="ECO:0007669"/>
    <property type="project" value="UniProtKB-SubCell"/>
</dbReference>
<dbReference type="AlphaFoldDB" id="A0A839MZN6"/>
<dbReference type="SMART" id="SM00756">
    <property type="entry name" value="VKc"/>
    <property type="match status" value="1"/>
</dbReference>
<proteinExistence type="inferred from homology"/>
<comment type="subcellular location">
    <subcellularLocation>
        <location evidence="1">Membrane</location>
        <topology evidence="1">Multi-pass membrane protein</topology>
    </subcellularLocation>
</comment>
<evidence type="ECO:0000256" key="4">
    <source>
        <dbReference type="ARBA" id="ARBA00022719"/>
    </source>
</evidence>
<keyword evidence="3 10" id="KW-0812">Transmembrane</keyword>
<gene>
    <name evidence="12" type="ORF">FHU39_000872</name>
</gene>
<evidence type="ECO:0000313" key="13">
    <source>
        <dbReference type="Proteomes" id="UP000559182"/>
    </source>
</evidence>
<dbReference type="CDD" id="cd12918">
    <property type="entry name" value="VKOR_arc"/>
    <property type="match status" value="1"/>
</dbReference>
<evidence type="ECO:0000256" key="1">
    <source>
        <dbReference type="ARBA" id="ARBA00004141"/>
    </source>
</evidence>
<comment type="similarity">
    <text evidence="2">Belongs to the VKOR family.</text>
</comment>
<evidence type="ECO:0000256" key="9">
    <source>
        <dbReference type="ARBA" id="ARBA00023284"/>
    </source>
</evidence>
<evidence type="ECO:0000313" key="12">
    <source>
        <dbReference type="EMBL" id="MBB2890888.1"/>
    </source>
</evidence>
<dbReference type="PANTHER" id="PTHR34573:SF1">
    <property type="entry name" value="VITAMIN K EPOXIDE REDUCTASE DOMAIN-CONTAINING PROTEIN"/>
    <property type="match status" value="1"/>
</dbReference>
<sequence>MPLQLRHPRWLAPTTLVLSVLGLADAAYLTFEHYSGSTSLACSDSGAIDCAKVTTSQWSSIAGVPVALLGLLFFVGMTALCLPPVWRRTTSTLDAIRIGAAGVGLLMVFYLLWAEFLKIHAICLWCTGVHVITFVLFFTLLFGQILRVPADDLSVADPAADDAQHVE</sequence>
<dbReference type="GO" id="GO:0016491">
    <property type="term" value="F:oxidoreductase activity"/>
    <property type="evidence" value="ECO:0007669"/>
    <property type="project" value="UniProtKB-KW"/>
</dbReference>
<feature type="transmembrane region" description="Helical" evidence="10">
    <location>
        <begin position="119"/>
        <end position="142"/>
    </location>
</feature>
<keyword evidence="5 10" id="KW-1133">Transmembrane helix</keyword>
<evidence type="ECO:0000259" key="11">
    <source>
        <dbReference type="SMART" id="SM00756"/>
    </source>
</evidence>